<gene>
    <name evidence="3" type="ORF">SAMD00023353_3701070</name>
</gene>
<dbReference type="OrthoDB" id="1078367at2759"/>
<dbReference type="CDD" id="cd04496">
    <property type="entry name" value="SSB_OBF"/>
    <property type="match status" value="1"/>
</dbReference>
<evidence type="ECO:0000256" key="2">
    <source>
        <dbReference type="PROSITE-ProRule" id="PRU00252"/>
    </source>
</evidence>
<dbReference type="GO" id="GO:0003697">
    <property type="term" value="F:single-stranded DNA binding"/>
    <property type="evidence" value="ECO:0007669"/>
    <property type="project" value="InterPro"/>
</dbReference>
<keyword evidence="4" id="KW-1185">Reference proteome</keyword>
<dbReference type="InterPro" id="IPR012340">
    <property type="entry name" value="NA-bd_OB-fold"/>
</dbReference>
<dbReference type="PROSITE" id="PS50935">
    <property type="entry name" value="SSB"/>
    <property type="match status" value="1"/>
</dbReference>
<dbReference type="OMA" id="TQYVRKG"/>
<protein>
    <submittedName>
        <fullName evidence="3">Putative ssDNA binding protein</fullName>
    </submittedName>
</protein>
<dbReference type="Pfam" id="PF00436">
    <property type="entry name" value="SSB"/>
    <property type="match status" value="1"/>
</dbReference>
<evidence type="ECO:0000313" key="4">
    <source>
        <dbReference type="Proteomes" id="UP000054516"/>
    </source>
</evidence>
<accession>A0A1S8A9J2</accession>
<organism evidence="3">
    <name type="scientific">Rosellinia necatrix</name>
    <name type="common">White root-rot fungus</name>
    <dbReference type="NCBI Taxonomy" id="77044"/>
    <lineage>
        <taxon>Eukaryota</taxon>
        <taxon>Fungi</taxon>
        <taxon>Dikarya</taxon>
        <taxon>Ascomycota</taxon>
        <taxon>Pezizomycotina</taxon>
        <taxon>Sordariomycetes</taxon>
        <taxon>Xylariomycetidae</taxon>
        <taxon>Xylariales</taxon>
        <taxon>Xylariaceae</taxon>
        <taxon>Rosellinia</taxon>
    </lineage>
</organism>
<dbReference type="InterPro" id="IPR011344">
    <property type="entry name" value="ssDNA-bd"/>
</dbReference>
<proteinExistence type="predicted"/>
<dbReference type="STRING" id="77044.A0A1S8A9J2"/>
<dbReference type="GO" id="GO:0042645">
    <property type="term" value="C:mitochondrial nucleoid"/>
    <property type="evidence" value="ECO:0007669"/>
    <property type="project" value="TreeGrafter"/>
</dbReference>
<sequence length="140" mass="15156">MSFAARRLATAAAAAPRLLAANRAFSSSARRDIAKITLVGNLAATPEVRATSTGREMIEYAVASSDGPRDNRHTSWFRVAAFSDEGPRRDYLTGLPKGTTVYVEGEAVMNTYTDAEGKTRSGLSIYQKNLEVLRRGTPSE</sequence>
<dbReference type="PANTHER" id="PTHR10302">
    <property type="entry name" value="SINGLE-STRANDED DNA-BINDING PROTEIN"/>
    <property type="match status" value="1"/>
</dbReference>
<keyword evidence="1 2" id="KW-0238">DNA-binding</keyword>
<dbReference type="Proteomes" id="UP000054516">
    <property type="component" value="Unassembled WGS sequence"/>
</dbReference>
<dbReference type="InterPro" id="IPR000424">
    <property type="entry name" value="Primosome_PriB/ssb"/>
</dbReference>
<dbReference type="GO" id="GO:0006264">
    <property type="term" value="P:mitochondrial DNA replication"/>
    <property type="evidence" value="ECO:0007669"/>
    <property type="project" value="TreeGrafter"/>
</dbReference>
<dbReference type="SUPFAM" id="SSF50249">
    <property type="entry name" value="Nucleic acid-binding proteins"/>
    <property type="match status" value="1"/>
</dbReference>
<dbReference type="EMBL" id="DF977482">
    <property type="protein sequence ID" value="GAW26575.1"/>
    <property type="molecule type" value="Genomic_DNA"/>
</dbReference>
<evidence type="ECO:0000313" key="3">
    <source>
        <dbReference type="EMBL" id="GAW26575.1"/>
    </source>
</evidence>
<dbReference type="AlphaFoldDB" id="A0A1S8A9J2"/>
<dbReference type="Gene3D" id="2.40.50.140">
    <property type="entry name" value="Nucleic acid-binding proteins"/>
    <property type="match status" value="1"/>
</dbReference>
<reference evidence="3" key="1">
    <citation type="submission" date="2016-03" db="EMBL/GenBank/DDBJ databases">
        <title>Draft genome sequence of Rosellinia necatrix.</title>
        <authorList>
            <person name="Kanematsu S."/>
        </authorList>
    </citation>
    <scope>NUCLEOTIDE SEQUENCE [LARGE SCALE GENOMIC DNA]</scope>
    <source>
        <strain evidence="3">W97</strain>
    </source>
</reference>
<name>A0A1S8A9J2_ROSNE</name>
<evidence type="ECO:0000256" key="1">
    <source>
        <dbReference type="ARBA" id="ARBA00023125"/>
    </source>
</evidence>
<dbReference type="PANTHER" id="PTHR10302:SF0">
    <property type="entry name" value="SINGLE-STRANDED DNA-BINDING PROTEIN, MITOCHONDRIAL"/>
    <property type="match status" value="1"/>
</dbReference>